<keyword evidence="5" id="KW-1185">Reference proteome</keyword>
<dbReference type="InterPro" id="IPR036286">
    <property type="entry name" value="LexA/Signal_pep-like_sf"/>
</dbReference>
<gene>
    <name evidence="3" type="ORF">A6M23_04330</name>
    <name evidence="2" type="ORF">A6P07_06230</name>
</gene>
<evidence type="ECO:0000313" key="5">
    <source>
        <dbReference type="Proteomes" id="UP000095008"/>
    </source>
</evidence>
<dbReference type="InterPro" id="IPR050077">
    <property type="entry name" value="LexA_repressor"/>
</dbReference>
<evidence type="ECO:0000313" key="2">
    <source>
        <dbReference type="EMBL" id="OCX74185.1"/>
    </source>
</evidence>
<dbReference type="EMBL" id="LWSA01000074">
    <property type="protein sequence ID" value="OCX74185.1"/>
    <property type="molecule type" value="Genomic_DNA"/>
</dbReference>
<dbReference type="Proteomes" id="UP000095008">
    <property type="component" value="Unassembled WGS sequence"/>
</dbReference>
<evidence type="ECO:0000313" key="3">
    <source>
        <dbReference type="EMBL" id="OCX74969.1"/>
    </source>
</evidence>
<dbReference type="InterPro" id="IPR039418">
    <property type="entry name" value="LexA-like"/>
</dbReference>
<dbReference type="EMBL" id="LWRY01000025">
    <property type="protein sequence ID" value="OCX74969.1"/>
    <property type="molecule type" value="Genomic_DNA"/>
</dbReference>
<dbReference type="Proteomes" id="UP000094893">
    <property type="component" value="Unassembled WGS sequence"/>
</dbReference>
<accession>A0A1C2I763</accession>
<sequence>MMMRMDKSRLKQVRRKNLMILLREASAQGYSDSDMAKKWEVADAQVSQWKTSRRGIGEQSARKIERNSSLQAYSLDREDFEIERYKIGSGATDSVTIGPDIVVYYPILGRVPGGEPRLCIENARLSKDTEYIAVSKKYGENSFYLRVVGDSMSPLLSEGMLVLVDPDWSPKHNDVVVVRNHADEGSVKRLKNDGGQWFLVPENARYPVQPLADSTIVGVVVLSVQQFH</sequence>
<reference evidence="2 4" key="1">
    <citation type="journal article" date="2016" name="Int. J. Mol. Sci.">
        <title>Comparative genomics of the extreme acidophile Acidithiobacillus thiooxidans reveals intraspecific divergence and niche adaptation.</title>
        <authorList>
            <person name="Zhang X."/>
            <person name="Feng X."/>
            <person name="Tao J."/>
            <person name="Ma L."/>
            <person name="Xiao Y."/>
            <person name="Liang Y."/>
            <person name="Liu X."/>
            <person name="Yin H."/>
        </authorList>
    </citation>
    <scope>NUCLEOTIDE SEQUENCE [LARGE SCALE GENOMIC DNA]</scope>
    <source>
        <strain evidence="2 4">A02</strain>
        <strain evidence="3">DXS-W</strain>
    </source>
</reference>
<dbReference type="OrthoDB" id="9787787at2"/>
<dbReference type="PANTHER" id="PTHR33516">
    <property type="entry name" value="LEXA REPRESSOR"/>
    <property type="match status" value="1"/>
</dbReference>
<dbReference type="STRING" id="930.GCA_002079865_02080"/>
<dbReference type="Gene3D" id="2.10.109.10">
    <property type="entry name" value="Umud Fragment, subunit A"/>
    <property type="match status" value="1"/>
</dbReference>
<dbReference type="AlphaFoldDB" id="A0A1C2I763"/>
<proteinExistence type="predicted"/>
<dbReference type="InterPro" id="IPR015927">
    <property type="entry name" value="Peptidase_S24_S26A/B/C"/>
</dbReference>
<evidence type="ECO:0000259" key="1">
    <source>
        <dbReference type="Pfam" id="PF00717"/>
    </source>
</evidence>
<comment type="caution">
    <text evidence="2">The sequence shown here is derived from an EMBL/GenBank/DDBJ whole genome shotgun (WGS) entry which is preliminary data.</text>
</comment>
<protein>
    <recommendedName>
        <fullName evidence="1">Peptidase S24/S26A/S26B/S26C domain-containing protein</fullName>
    </recommendedName>
</protein>
<feature type="domain" description="Peptidase S24/S26A/S26B/S26C" evidence="1">
    <location>
        <begin position="106"/>
        <end position="221"/>
    </location>
</feature>
<evidence type="ECO:0000313" key="4">
    <source>
        <dbReference type="Proteomes" id="UP000094893"/>
    </source>
</evidence>
<organism evidence="2 4">
    <name type="scientific">Acidithiobacillus thiooxidans</name>
    <name type="common">Thiobacillus thiooxidans</name>
    <dbReference type="NCBI Taxonomy" id="930"/>
    <lineage>
        <taxon>Bacteria</taxon>
        <taxon>Pseudomonadati</taxon>
        <taxon>Pseudomonadota</taxon>
        <taxon>Acidithiobacillia</taxon>
        <taxon>Acidithiobacillales</taxon>
        <taxon>Acidithiobacillaceae</taxon>
        <taxon>Acidithiobacillus</taxon>
    </lineage>
</organism>
<dbReference type="SUPFAM" id="SSF51306">
    <property type="entry name" value="LexA/Signal peptidase"/>
    <property type="match status" value="1"/>
</dbReference>
<dbReference type="PANTHER" id="PTHR33516:SF2">
    <property type="entry name" value="LEXA REPRESSOR-RELATED"/>
    <property type="match status" value="1"/>
</dbReference>
<dbReference type="CDD" id="cd06529">
    <property type="entry name" value="S24_LexA-like"/>
    <property type="match status" value="1"/>
</dbReference>
<dbReference type="Pfam" id="PF00717">
    <property type="entry name" value="Peptidase_S24"/>
    <property type="match status" value="1"/>
</dbReference>
<name>A0A1C2I763_ACITH</name>
<dbReference type="RefSeq" id="WP_024894956.1">
    <property type="nucleotide sequence ID" value="NZ_JAAOMO010000036.1"/>
</dbReference>